<evidence type="ECO:0000313" key="4">
    <source>
        <dbReference type="Proteomes" id="UP001597073"/>
    </source>
</evidence>
<gene>
    <name evidence="3" type="ORF">ACFQZI_18490</name>
</gene>
<accession>A0ABW2ZKX7</accession>
<protein>
    <submittedName>
        <fullName evidence="3">Quinol monooxygenase</fullName>
        <ecNumber evidence="3">1.-.-.-</ecNumber>
    </submittedName>
</protein>
<dbReference type="EMBL" id="JBHTIA010000013">
    <property type="protein sequence ID" value="MFD0766856.1"/>
    <property type="molecule type" value="Genomic_DNA"/>
</dbReference>
<keyword evidence="1" id="KW-0732">Signal</keyword>
<keyword evidence="4" id="KW-1185">Reference proteome</keyword>
<dbReference type="InterPro" id="IPR050744">
    <property type="entry name" value="AI-2_Isomerase_LsrG"/>
</dbReference>
<dbReference type="PANTHER" id="PTHR33336:SF3">
    <property type="entry name" value="ABM DOMAIN-CONTAINING PROTEIN"/>
    <property type="match status" value="1"/>
</dbReference>
<dbReference type="GO" id="GO:0004497">
    <property type="term" value="F:monooxygenase activity"/>
    <property type="evidence" value="ECO:0007669"/>
    <property type="project" value="UniProtKB-KW"/>
</dbReference>
<evidence type="ECO:0000313" key="3">
    <source>
        <dbReference type="EMBL" id="MFD0766856.1"/>
    </source>
</evidence>
<reference evidence="4" key="1">
    <citation type="journal article" date="2019" name="Int. J. Syst. Evol. Microbiol.">
        <title>The Global Catalogue of Microorganisms (GCM) 10K type strain sequencing project: providing services to taxonomists for standard genome sequencing and annotation.</title>
        <authorList>
            <consortium name="The Broad Institute Genomics Platform"/>
            <consortium name="The Broad Institute Genome Sequencing Center for Infectious Disease"/>
            <person name="Wu L."/>
            <person name="Ma J."/>
        </authorList>
    </citation>
    <scope>NUCLEOTIDE SEQUENCE [LARGE SCALE GENOMIC DNA]</scope>
    <source>
        <strain evidence="4">CCUG 60742</strain>
    </source>
</reference>
<dbReference type="EC" id="1.-.-.-" evidence="3"/>
<evidence type="ECO:0000256" key="1">
    <source>
        <dbReference type="SAM" id="SignalP"/>
    </source>
</evidence>
<evidence type="ECO:0000259" key="2">
    <source>
        <dbReference type="PROSITE" id="PS51725"/>
    </source>
</evidence>
<dbReference type="InterPro" id="IPR007138">
    <property type="entry name" value="ABM_dom"/>
</dbReference>
<keyword evidence="3" id="KW-0503">Monooxygenase</keyword>
<name>A0ABW2ZKX7_9SPHI</name>
<feature type="domain" description="ABM" evidence="2">
    <location>
        <begin position="25"/>
        <end position="117"/>
    </location>
</feature>
<comment type="caution">
    <text evidence="3">The sequence shown here is derived from an EMBL/GenBank/DDBJ whole genome shotgun (WGS) entry which is preliminary data.</text>
</comment>
<dbReference type="SUPFAM" id="SSF54909">
    <property type="entry name" value="Dimeric alpha+beta barrel"/>
    <property type="match status" value="1"/>
</dbReference>
<dbReference type="PANTHER" id="PTHR33336">
    <property type="entry name" value="QUINOL MONOOXYGENASE YGIN-RELATED"/>
    <property type="match status" value="1"/>
</dbReference>
<dbReference type="InterPro" id="IPR011008">
    <property type="entry name" value="Dimeric_a/b-barrel"/>
</dbReference>
<sequence length="123" mass="13572">MKNLLVTIVVTLFTASALAQQSKQMVRLAKIQVDPLQLKQYNAALTLQMKTAVKLEPGVLTYYAVADKKDASHITILEIYADTAAYKAHTLTPHFKKYKATVQNMVKSLELVDVGLIGKAVKP</sequence>
<proteinExistence type="predicted"/>
<organism evidence="3 4">
    <name type="scientific">Mucilaginibacter lutimaris</name>
    <dbReference type="NCBI Taxonomy" id="931629"/>
    <lineage>
        <taxon>Bacteria</taxon>
        <taxon>Pseudomonadati</taxon>
        <taxon>Bacteroidota</taxon>
        <taxon>Sphingobacteriia</taxon>
        <taxon>Sphingobacteriales</taxon>
        <taxon>Sphingobacteriaceae</taxon>
        <taxon>Mucilaginibacter</taxon>
    </lineage>
</organism>
<feature type="signal peptide" evidence="1">
    <location>
        <begin position="1"/>
        <end position="19"/>
    </location>
</feature>
<dbReference type="Proteomes" id="UP001597073">
    <property type="component" value="Unassembled WGS sequence"/>
</dbReference>
<dbReference type="RefSeq" id="WP_377145149.1">
    <property type="nucleotide sequence ID" value="NZ_JBHTIA010000013.1"/>
</dbReference>
<dbReference type="PROSITE" id="PS51725">
    <property type="entry name" value="ABM"/>
    <property type="match status" value="1"/>
</dbReference>
<dbReference type="Pfam" id="PF03992">
    <property type="entry name" value="ABM"/>
    <property type="match status" value="1"/>
</dbReference>
<feature type="chain" id="PRO_5046872575" evidence="1">
    <location>
        <begin position="20"/>
        <end position="123"/>
    </location>
</feature>
<dbReference type="Gene3D" id="3.30.70.100">
    <property type="match status" value="1"/>
</dbReference>
<keyword evidence="3" id="KW-0560">Oxidoreductase</keyword>